<protein>
    <recommendedName>
        <fullName evidence="3">Transcriptional regulator TetR C-terminal Firmicutes type domain-containing protein</fullName>
    </recommendedName>
</protein>
<name>A0A9D1G844_9FIRM</name>
<dbReference type="AlphaFoldDB" id="A0A9D1G844"/>
<evidence type="ECO:0000313" key="2">
    <source>
        <dbReference type="Proteomes" id="UP000886893"/>
    </source>
</evidence>
<organism evidence="1 2">
    <name type="scientific">Candidatus Caccosoma faecigallinarum</name>
    <dbReference type="NCBI Taxonomy" id="2840720"/>
    <lineage>
        <taxon>Bacteria</taxon>
        <taxon>Bacillati</taxon>
        <taxon>Bacillota</taxon>
        <taxon>Bacillota incertae sedis</taxon>
        <taxon>Candidatus Caccosoma</taxon>
    </lineage>
</organism>
<proteinExistence type="predicted"/>
<dbReference type="EMBL" id="DVKI01000015">
    <property type="protein sequence ID" value="HIT16851.1"/>
    <property type="molecule type" value="Genomic_DNA"/>
</dbReference>
<dbReference type="Proteomes" id="UP000886893">
    <property type="component" value="Unassembled WGS sequence"/>
</dbReference>
<evidence type="ECO:0008006" key="3">
    <source>
        <dbReference type="Google" id="ProtNLM"/>
    </source>
</evidence>
<evidence type="ECO:0000313" key="1">
    <source>
        <dbReference type="EMBL" id="HIT16851.1"/>
    </source>
</evidence>
<reference evidence="1" key="2">
    <citation type="journal article" date="2021" name="PeerJ">
        <title>Extensive microbial diversity within the chicken gut microbiome revealed by metagenomics and culture.</title>
        <authorList>
            <person name="Gilroy R."/>
            <person name="Ravi A."/>
            <person name="Getino M."/>
            <person name="Pursley I."/>
            <person name="Horton D.L."/>
            <person name="Alikhan N.F."/>
            <person name="Baker D."/>
            <person name="Gharbi K."/>
            <person name="Hall N."/>
            <person name="Watson M."/>
            <person name="Adriaenssens E.M."/>
            <person name="Foster-Nyarko E."/>
            <person name="Jarju S."/>
            <person name="Secka A."/>
            <person name="Antonio M."/>
            <person name="Oren A."/>
            <person name="Chaudhuri R.R."/>
            <person name="La Ragione R."/>
            <person name="Hildebrand F."/>
            <person name="Pallen M.J."/>
        </authorList>
    </citation>
    <scope>NUCLEOTIDE SEQUENCE</scope>
    <source>
        <strain evidence="1">14508</strain>
    </source>
</reference>
<accession>A0A9D1G844</accession>
<sequence>MYKAYNTSLHLFPINDFDEILIRDVFTPICSVMDDTVIHYNMSKYFLAGITALVADWVRNDCKDSVLFIAEVIILCVRPKK</sequence>
<reference evidence="1" key="1">
    <citation type="submission" date="2020-10" db="EMBL/GenBank/DDBJ databases">
        <authorList>
            <person name="Gilroy R."/>
        </authorList>
    </citation>
    <scope>NUCLEOTIDE SEQUENCE</scope>
    <source>
        <strain evidence="1">14508</strain>
    </source>
</reference>
<comment type="caution">
    <text evidence="1">The sequence shown here is derived from an EMBL/GenBank/DDBJ whole genome shotgun (WGS) entry which is preliminary data.</text>
</comment>
<gene>
    <name evidence="1" type="ORF">IAD04_00510</name>
</gene>